<dbReference type="EMBL" id="AYYX01000023">
    <property type="protein sequence ID" value="KRM88725.1"/>
    <property type="molecule type" value="Genomic_DNA"/>
</dbReference>
<dbReference type="AlphaFoldDB" id="A0A0R2CBI2"/>
<comment type="caution">
    <text evidence="8">The sequence shown here is derived from an EMBL/GenBank/DDBJ whole genome shotgun (WGS) entry which is preliminary data.</text>
</comment>
<evidence type="ECO:0000256" key="4">
    <source>
        <dbReference type="ARBA" id="ARBA00022729"/>
    </source>
</evidence>
<dbReference type="GO" id="GO:0016020">
    <property type="term" value="C:membrane"/>
    <property type="evidence" value="ECO:0007669"/>
    <property type="project" value="InterPro"/>
</dbReference>
<dbReference type="Proteomes" id="UP000051576">
    <property type="component" value="Unassembled WGS sequence"/>
</dbReference>
<dbReference type="FunFam" id="3.40.190.10:FF:000050">
    <property type="entry name" value="Sulfonate ABC transporter substrate-binding protein"/>
    <property type="match status" value="1"/>
</dbReference>
<evidence type="ECO:0000256" key="1">
    <source>
        <dbReference type="ARBA" id="ARBA00004418"/>
    </source>
</evidence>
<dbReference type="RefSeq" id="WP_010580925.1">
    <property type="nucleotide sequence ID" value="NZ_AHYZ01000135.1"/>
</dbReference>
<dbReference type="Pfam" id="PF09084">
    <property type="entry name" value="NMT1"/>
    <property type="match status" value="1"/>
</dbReference>
<dbReference type="NCBIfam" id="TIGR01728">
    <property type="entry name" value="SsuA_fam"/>
    <property type="match status" value="1"/>
</dbReference>
<keyword evidence="4" id="KW-0732">Signal</keyword>
<gene>
    <name evidence="8" type="ORF">FD21_GL000865</name>
</gene>
<evidence type="ECO:0000256" key="5">
    <source>
        <dbReference type="ARBA" id="ARBA00055538"/>
    </source>
</evidence>
<dbReference type="PATRIC" id="fig|1133569.4.peg.953"/>
<evidence type="ECO:0000313" key="9">
    <source>
        <dbReference type="Proteomes" id="UP000051576"/>
    </source>
</evidence>
<dbReference type="STRING" id="1133569.FD21_GL000865"/>
<evidence type="ECO:0000256" key="6">
    <source>
        <dbReference type="ARBA" id="ARBA00070228"/>
    </source>
</evidence>
<evidence type="ECO:0000313" key="8">
    <source>
        <dbReference type="EMBL" id="KRM88725.1"/>
    </source>
</evidence>
<sequence length="323" mass="35999">MKHTTRKWLIFSLLVFWVAAAGYGWFLVHQEDNAKLKSVTIGFQAGDEFDIAKSRGQFAKKMEKKGYKVKFKEFQNGAAMMQALATGNVDYARVGDTPPVSALAAGTKLTYVAAGGTKEKGSGIIVKKNSGINSLKDLKGKRVAYTKGTSSQYMLLRALRKAGLGVDDIKWVNLDQDAAAVAYSKDKVDAWANWDPTVAQVELTENSKLLVNGKQTGAVNRSFIVSPAKFAKNHRSLSRLIIKYGEQDMHWANTHHAKVIKLMVKDLKLSKNVVQLAVKRRVFGIYKMNDEYAKEEQKIANTFYQSGILNKQVTISKHVDYLK</sequence>
<dbReference type="GO" id="GO:0042597">
    <property type="term" value="C:periplasmic space"/>
    <property type="evidence" value="ECO:0007669"/>
    <property type="project" value="UniProtKB-SubCell"/>
</dbReference>
<feature type="domain" description="Solute-binding protein family 3/N-terminal" evidence="7">
    <location>
        <begin position="38"/>
        <end position="248"/>
    </location>
</feature>
<keyword evidence="9" id="KW-1185">Reference proteome</keyword>
<dbReference type="SMART" id="SM00062">
    <property type="entry name" value="PBPb"/>
    <property type="match status" value="1"/>
</dbReference>
<dbReference type="eggNOG" id="COG0715">
    <property type="taxonomic scope" value="Bacteria"/>
</dbReference>
<evidence type="ECO:0000256" key="3">
    <source>
        <dbReference type="ARBA" id="ARBA00022448"/>
    </source>
</evidence>
<proteinExistence type="inferred from homology"/>
<dbReference type="PANTHER" id="PTHR30024">
    <property type="entry name" value="ALIPHATIC SULFONATES-BINDING PROTEIN-RELATED"/>
    <property type="match status" value="1"/>
</dbReference>
<evidence type="ECO:0000256" key="2">
    <source>
        <dbReference type="ARBA" id="ARBA00010742"/>
    </source>
</evidence>
<dbReference type="InterPro" id="IPR001638">
    <property type="entry name" value="Solute-binding_3/MltF_N"/>
</dbReference>
<reference evidence="8 9" key="1">
    <citation type="journal article" date="2015" name="Genome Announc.">
        <title>Expanding the biotechnology potential of lactobacilli through comparative genomics of 213 strains and associated genera.</title>
        <authorList>
            <person name="Sun Z."/>
            <person name="Harris H.M."/>
            <person name="McCann A."/>
            <person name="Guo C."/>
            <person name="Argimon S."/>
            <person name="Zhang W."/>
            <person name="Yang X."/>
            <person name="Jeffery I.B."/>
            <person name="Cooney J.C."/>
            <person name="Kagawa T.F."/>
            <person name="Liu W."/>
            <person name="Song Y."/>
            <person name="Salvetti E."/>
            <person name="Wrobel A."/>
            <person name="Rasinkangas P."/>
            <person name="Parkhill J."/>
            <person name="Rea M.C."/>
            <person name="O'Sullivan O."/>
            <person name="Ritari J."/>
            <person name="Douillard F.P."/>
            <person name="Paul Ross R."/>
            <person name="Yang R."/>
            <person name="Briner A.E."/>
            <person name="Felis G.E."/>
            <person name="de Vos W.M."/>
            <person name="Barrangou R."/>
            <person name="Klaenhammer T.R."/>
            <person name="Caufield P.W."/>
            <person name="Cui Y."/>
            <person name="Zhang H."/>
            <person name="O'Toole P.W."/>
        </authorList>
    </citation>
    <scope>NUCLEOTIDE SEQUENCE [LARGE SCALE GENOMIC DNA]</scope>
    <source>
        <strain evidence="8 9">DSM 20605</strain>
    </source>
</reference>
<dbReference type="InterPro" id="IPR015168">
    <property type="entry name" value="SsuA/THI5"/>
</dbReference>
<accession>A0A0R2CBI2</accession>
<comment type="subcellular location">
    <subcellularLocation>
        <location evidence="1">Periplasm</location>
    </subcellularLocation>
</comment>
<comment type="similarity">
    <text evidence="2">Belongs to the bacterial solute-binding protein SsuA/TauA family.</text>
</comment>
<dbReference type="PANTHER" id="PTHR30024:SF42">
    <property type="entry name" value="ALIPHATIC SULFONATES-BINDING PROTEIN-RELATED"/>
    <property type="match status" value="1"/>
</dbReference>
<evidence type="ECO:0000259" key="7">
    <source>
        <dbReference type="SMART" id="SM00062"/>
    </source>
</evidence>
<organism evidence="8 9">
    <name type="scientific">Liquorilactobacillus vini DSM 20605</name>
    <dbReference type="NCBI Taxonomy" id="1133569"/>
    <lineage>
        <taxon>Bacteria</taxon>
        <taxon>Bacillati</taxon>
        <taxon>Bacillota</taxon>
        <taxon>Bacilli</taxon>
        <taxon>Lactobacillales</taxon>
        <taxon>Lactobacillaceae</taxon>
        <taxon>Liquorilactobacillus</taxon>
    </lineage>
</organism>
<keyword evidence="3" id="KW-0813">Transport</keyword>
<dbReference type="InterPro" id="IPR010067">
    <property type="entry name" value="ABC_SsuA_sub-bd"/>
</dbReference>
<dbReference type="SUPFAM" id="SSF53850">
    <property type="entry name" value="Periplasmic binding protein-like II"/>
    <property type="match status" value="1"/>
</dbReference>
<protein>
    <recommendedName>
        <fullName evidence="6">Putative aliphatic sulfonates-binding protein</fullName>
    </recommendedName>
</protein>
<dbReference type="GO" id="GO:0042626">
    <property type="term" value="F:ATPase-coupled transmembrane transporter activity"/>
    <property type="evidence" value="ECO:0007669"/>
    <property type="project" value="InterPro"/>
</dbReference>
<name>A0A0R2CBI2_9LACO</name>
<comment type="function">
    <text evidence="5">Part of a binding-protein-dependent transport system for aliphatic sulfonates. Putative binding protein.</text>
</comment>
<dbReference type="Gene3D" id="3.40.190.10">
    <property type="entry name" value="Periplasmic binding protein-like II"/>
    <property type="match status" value="2"/>
</dbReference>
<dbReference type="OrthoDB" id="286202at2"/>